<protein>
    <recommendedName>
        <fullName evidence="4">Basic secretory peptidase family protein</fullName>
    </recommendedName>
</protein>
<dbReference type="PROSITE" id="PS51257">
    <property type="entry name" value="PROKAR_LIPOPROTEIN"/>
    <property type="match status" value="1"/>
</dbReference>
<proteinExistence type="predicted"/>
<evidence type="ECO:0000313" key="2">
    <source>
        <dbReference type="EMBL" id="TQM13246.1"/>
    </source>
</evidence>
<organism evidence="2 3">
    <name type="scientific">Chryseobacterium aquifrigidense</name>
    <dbReference type="NCBI Taxonomy" id="558021"/>
    <lineage>
        <taxon>Bacteria</taxon>
        <taxon>Pseudomonadati</taxon>
        <taxon>Bacteroidota</taxon>
        <taxon>Flavobacteriia</taxon>
        <taxon>Flavobacteriales</taxon>
        <taxon>Weeksellaceae</taxon>
        <taxon>Chryseobacterium group</taxon>
        <taxon>Chryseobacterium</taxon>
    </lineage>
</organism>
<keyword evidence="1" id="KW-0732">Signal</keyword>
<accession>A0A543DV96</accession>
<sequence>MMKKIKLLMLMALALFLFGCRTELSDSSETNISQSDYRKTVKLKEALAFKNYLTEAKSNPSQVYSKNADSFSALSDESTVTVIVQNNVTSYSTVIKHLDRSSDVLVYSIDNENKSIGFTAKYTPEDRTKNYQIDNFTGTVEFTSMDGRPMGVKEFSNGAPLADKVAMSKNSMNKAGCSFSIRLIEVECNGEHHSPSQIAQCTASQKPYYIVEITEVCSGGGQPPKGFPNMGTYDGGGSSTGGGTTNEMSIQDSFNYMLGEAGLPELTADEYTYIQNNQYIGGQLLSYFYNNLNQNNSQFLHWSINYFKNYADPNISPNAAYKQFQNWFLEEPISGSLQNELFEDWADPTRVKPTTKFKNHSKLNGIYNKIKTASNFNQILKNFMPEGAVTHLIFDIDSVVKPDSQAETSEPVNYWIKITFNKNKDWANIPKVVISGTFMHELIHAEILRQLLVVANTNGSINEATLLDYAKNHKHIELFNAYVKAKTNDSDFQHQYMAQKYVTTIAAFLKQVYGNKYTDVEYKTVVWMSSLKGTKAWNLLPQSEKDLYMNTFNTNYWLWEL</sequence>
<comment type="caution">
    <text evidence="2">The sequence shown here is derived from an EMBL/GenBank/DDBJ whole genome shotgun (WGS) entry which is preliminary data.</text>
</comment>
<gene>
    <name evidence="2" type="ORF">FB551_4616</name>
</gene>
<feature type="signal peptide" evidence="1">
    <location>
        <begin position="1"/>
        <end position="19"/>
    </location>
</feature>
<dbReference type="Proteomes" id="UP000316437">
    <property type="component" value="Unassembled WGS sequence"/>
</dbReference>
<keyword evidence="3" id="KW-1185">Reference proteome</keyword>
<evidence type="ECO:0000256" key="1">
    <source>
        <dbReference type="SAM" id="SignalP"/>
    </source>
</evidence>
<evidence type="ECO:0000313" key="3">
    <source>
        <dbReference type="Proteomes" id="UP000316437"/>
    </source>
</evidence>
<evidence type="ECO:0008006" key="4">
    <source>
        <dbReference type="Google" id="ProtNLM"/>
    </source>
</evidence>
<reference evidence="2 3" key="1">
    <citation type="submission" date="2019-06" db="EMBL/GenBank/DDBJ databases">
        <title>Sorghum-associated microbial communities from plants grown in Nebraska, USA.</title>
        <authorList>
            <person name="Schachtman D."/>
        </authorList>
    </citation>
    <scope>NUCLEOTIDE SEQUENCE [LARGE SCALE GENOMIC DNA]</scope>
    <source>
        <strain evidence="2 3">110</strain>
    </source>
</reference>
<dbReference type="EMBL" id="VFPD01000005">
    <property type="protein sequence ID" value="TQM13246.1"/>
    <property type="molecule type" value="Genomic_DNA"/>
</dbReference>
<dbReference type="AlphaFoldDB" id="A0A543DV96"/>
<dbReference type="RefSeq" id="WP_142018995.1">
    <property type="nucleotide sequence ID" value="NZ_VFPD01000005.1"/>
</dbReference>
<feature type="chain" id="PRO_5022180276" description="Basic secretory peptidase family protein" evidence="1">
    <location>
        <begin position="20"/>
        <end position="561"/>
    </location>
</feature>
<name>A0A543DV96_9FLAO</name>